<keyword evidence="3 6" id="KW-0489">Methyltransferase</keyword>
<evidence type="ECO:0000256" key="2">
    <source>
        <dbReference type="ARBA" id="ARBA00022490"/>
    </source>
</evidence>
<dbReference type="SUPFAM" id="SSF53335">
    <property type="entry name" value="S-adenosyl-L-methionine-dependent methyltransferases"/>
    <property type="match status" value="1"/>
</dbReference>
<dbReference type="InterPro" id="IPR004498">
    <property type="entry name" value="Ribosomal_PrmA_MeTrfase"/>
</dbReference>
<organism evidence="7 8">
    <name type="scientific">Pseudovibrio ascidiaceicola</name>
    <dbReference type="NCBI Taxonomy" id="285279"/>
    <lineage>
        <taxon>Bacteria</taxon>
        <taxon>Pseudomonadati</taxon>
        <taxon>Pseudomonadota</taxon>
        <taxon>Alphaproteobacteria</taxon>
        <taxon>Hyphomicrobiales</taxon>
        <taxon>Stappiaceae</taxon>
        <taxon>Pseudovibrio</taxon>
    </lineage>
</organism>
<comment type="function">
    <text evidence="6">Methylates ribosomal protein L11.</text>
</comment>
<evidence type="ECO:0000313" key="7">
    <source>
        <dbReference type="EMBL" id="SFK21141.1"/>
    </source>
</evidence>
<comment type="similarity">
    <text evidence="1 6">Belongs to the methyltransferase superfamily. PrmA family.</text>
</comment>
<dbReference type="PANTHER" id="PTHR43648">
    <property type="entry name" value="ELECTRON TRANSFER FLAVOPROTEIN BETA SUBUNIT LYSINE METHYLTRANSFERASE"/>
    <property type="match status" value="1"/>
</dbReference>
<dbReference type="Gene3D" id="3.40.50.150">
    <property type="entry name" value="Vaccinia Virus protein VP39"/>
    <property type="match status" value="1"/>
</dbReference>
<dbReference type="EMBL" id="FOSK01000003">
    <property type="protein sequence ID" value="SFK21141.1"/>
    <property type="molecule type" value="Genomic_DNA"/>
</dbReference>
<proteinExistence type="inferred from homology"/>
<dbReference type="EC" id="2.1.1.-" evidence="6"/>
<keyword evidence="8" id="KW-1185">Reference proteome</keyword>
<feature type="binding site" evidence="6">
    <location>
        <position position="232"/>
    </location>
    <ligand>
        <name>S-adenosyl-L-methionine</name>
        <dbReference type="ChEBI" id="CHEBI:59789"/>
    </ligand>
</feature>
<dbReference type="Proteomes" id="UP000199598">
    <property type="component" value="Unassembled WGS sequence"/>
</dbReference>
<dbReference type="NCBIfam" id="NF001784">
    <property type="entry name" value="PRK00517.2-1"/>
    <property type="match status" value="1"/>
</dbReference>
<name>A0A1I3XQ06_9HYPH</name>
<keyword evidence="5 6" id="KW-0949">S-adenosyl-L-methionine</keyword>
<keyword evidence="2 6" id="KW-0963">Cytoplasm</keyword>
<comment type="caution">
    <text evidence="7">The sequence shown here is derived from an EMBL/GenBank/DDBJ whole genome shotgun (WGS) entry which is preliminary data.</text>
</comment>
<dbReference type="GO" id="GO:0005840">
    <property type="term" value="C:ribosome"/>
    <property type="evidence" value="ECO:0007669"/>
    <property type="project" value="UniProtKB-KW"/>
</dbReference>
<keyword evidence="4 6" id="KW-0808">Transferase</keyword>
<reference evidence="7 8" key="1">
    <citation type="submission" date="2016-10" db="EMBL/GenBank/DDBJ databases">
        <authorList>
            <person name="Varghese N."/>
            <person name="Submissions S."/>
        </authorList>
    </citation>
    <scope>NUCLEOTIDE SEQUENCE [LARGE SCALE GENOMIC DNA]</scope>
    <source>
        <strain evidence="7 8">DSM 16392</strain>
    </source>
</reference>
<protein>
    <recommendedName>
        <fullName evidence="6">Ribosomal protein L11 methyltransferase</fullName>
        <shortName evidence="6">L11 Mtase</shortName>
        <ecNumber evidence="6">2.1.1.-</ecNumber>
    </recommendedName>
</protein>
<evidence type="ECO:0000256" key="1">
    <source>
        <dbReference type="ARBA" id="ARBA00009741"/>
    </source>
</evidence>
<dbReference type="GO" id="GO:0008168">
    <property type="term" value="F:methyltransferase activity"/>
    <property type="evidence" value="ECO:0007669"/>
    <property type="project" value="UniProtKB-KW"/>
</dbReference>
<evidence type="ECO:0000313" key="8">
    <source>
        <dbReference type="Proteomes" id="UP000199598"/>
    </source>
</evidence>
<dbReference type="CDD" id="cd02440">
    <property type="entry name" value="AdoMet_MTases"/>
    <property type="match status" value="1"/>
</dbReference>
<dbReference type="GO" id="GO:0032259">
    <property type="term" value="P:methylation"/>
    <property type="evidence" value="ECO:0007669"/>
    <property type="project" value="UniProtKB-KW"/>
</dbReference>
<dbReference type="RefSeq" id="WP_093517968.1">
    <property type="nucleotide sequence ID" value="NZ_FOSK01000003.1"/>
</dbReference>
<feature type="binding site" evidence="6">
    <location>
        <position position="163"/>
    </location>
    <ligand>
        <name>S-adenosyl-L-methionine</name>
        <dbReference type="ChEBI" id="CHEBI:59789"/>
    </ligand>
</feature>
<gene>
    <name evidence="6" type="primary">prmA</name>
    <name evidence="7" type="ORF">SAMN04488518_10351</name>
</gene>
<accession>A0A1I3XQ06</accession>
<dbReference type="InterPro" id="IPR029063">
    <property type="entry name" value="SAM-dependent_MTases_sf"/>
</dbReference>
<evidence type="ECO:0000256" key="6">
    <source>
        <dbReference type="HAMAP-Rule" id="MF_00735"/>
    </source>
</evidence>
<dbReference type="PANTHER" id="PTHR43648:SF1">
    <property type="entry name" value="ELECTRON TRANSFER FLAVOPROTEIN BETA SUBUNIT LYSINE METHYLTRANSFERASE"/>
    <property type="match status" value="1"/>
</dbReference>
<feature type="binding site" evidence="6">
    <location>
        <position position="140"/>
    </location>
    <ligand>
        <name>S-adenosyl-L-methionine</name>
        <dbReference type="ChEBI" id="CHEBI:59789"/>
    </ligand>
</feature>
<sequence>MDTIRVRIPAPEAEAKALSDIMEARFEDDGFPVAVFESSKDGKTWTAEVLVLESTVDDAINLVEMRLFDQFEGGVIPSFAEVEALPDINWVAKSLEGLKPVRADRVIVHGAHDRDAVGQSDIGIEIEAAQAFGTGHHGTTEGCLLELQRLLKRHKYHRMLDLGTGTGVLGIALAKLTSSEVLATDIDPIAVEAAIDNARKNNVGPHFKAFTGAGVDDRRFNEFGPFDLVVANILAKPLMQMSAKLCSNLAHKSTLVLSGLRTEHGPRIISAYGQQGLKLVHRREIDGWLTLTFAKGNWDS</sequence>
<keyword evidence="7" id="KW-0689">Ribosomal protein</keyword>
<dbReference type="InterPro" id="IPR050078">
    <property type="entry name" value="Ribosomal_L11_MeTrfase_PrmA"/>
</dbReference>
<evidence type="ECO:0000256" key="5">
    <source>
        <dbReference type="ARBA" id="ARBA00022691"/>
    </source>
</evidence>
<dbReference type="Pfam" id="PF06325">
    <property type="entry name" value="PrmA"/>
    <property type="match status" value="1"/>
</dbReference>
<comment type="subcellular location">
    <subcellularLocation>
        <location evidence="6">Cytoplasm</location>
    </subcellularLocation>
</comment>
<keyword evidence="7" id="KW-0687">Ribonucleoprotein</keyword>
<comment type="catalytic activity">
    <reaction evidence="6">
        <text>L-lysyl-[protein] + 3 S-adenosyl-L-methionine = N(6),N(6),N(6)-trimethyl-L-lysyl-[protein] + 3 S-adenosyl-L-homocysteine + 3 H(+)</text>
        <dbReference type="Rhea" id="RHEA:54192"/>
        <dbReference type="Rhea" id="RHEA-COMP:9752"/>
        <dbReference type="Rhea" id="RHEA-COMP:13826"/>
        <dbReference type="ChEBI" id="CHEBI:15378"/>
        <dbReference type="ChEBI" id="CHEBI:29969"/>
        <dbReference type="ChEBI" id="CHEBI:57856"/>
        <dbReference type="ChEBI" id="CHEBI:59789"/>
        <dbReference type="ChEBI" id="CHEBI:61961"/>
    </reaction>
</comment>
<evidence type="ECO:0000256" key="4">
    <source>
        <dbReference type="ARBA" id="ARBA00022679"/>
    </source>
</evidence>
<feature type="binding site" evidence="6">
    <location>
        <position position="185"/>
    </location>
    <ligand>
        <name>S-adenosyl-L-methionine</name>
        <dbReference type="ChEBI" id="CHEBI:59789"/>
    </ligand>
</feature>
<dbReference type="HAMAP" id="MF_00735">
    <property type="entry name" value="Methyltr_PrmA"/>
    <property type="match status" value="1"/>
</dbReference>
<evidence type="ECO:0000256" key="3">
    <source>
        <dbReference type="ARBA" id="ARBA00022603"/>
    </source>
</evidence>